<proteinExistence type="predicted"/>
<sequence length="197" mass="22137">MDKAAQRKARFAKPASTPGLVSRGDAVLSKAEQETLFEQVKASPTPYKVRSLREAVIASGPSEFGSEVLQFSVKYAIDSQEIATLKSSLSYLLTNVHPSYPLENPQYFQSLYLIALSFHDLEDAASHLDGSSTLRAYLQAYATRDIARWVAVIKGEKDKTRQKLMLTQKKLFIDQARKLSVAYKKDGTWIEELLEFQ</sequence>
<gene>
    <name evidence="2" type="ORF">B9G98_03876</name>
</gene>
<comment type="caution">
    <text evidence="2">The sequence shown here is derived from an EMBL/GenBank/DDBJ whole genome shotgun (WGS) entry which is preliminary data.</text>
</comment>
<dbReference type="PANTHER" id="PTHR39398">
    <property type="entry name" value="YALI0F14311P"/>
    <property type="match status" value="1"/>
</dbReference>
<protein>
    <submittedName>
        <fullName evidence="2">Uncharacterized protein</fullName>
    </submittedName>
</protein>
<evidence type="ECO:0000313" key="2">
    <source>
        <dbReference type="EMBL" id="PRT56256.1"/>
    </source>
</evidence>
<dbReference type="AlphaFoldDB" id="A0A2T0FMP9"/>
<name>A0A2T0FMP9_9ASCO</name>
<keyword evidence="3" id="KW-1185">Reference proteome</keyword>
<feature type="region of interest" description="Disordered" evidence="1">
    <location>
        <begin position="1"/>
        <end position="24"/>
    </location>
</feature>
<dbReference type="GeneID" id="36517624"/>
<evidence type="ECO:0000313" key="3">
    <source>
        <dbReference type="Proteomes" id="UP000238350"/>
    </source>
</evidence>
<accession>A0A2T0FMP9</accession>
<reference evidence="2 3" key="1">
    <citation type="submission" date="2017-04" db="EMBL/GenBank/DDBJ databases">
        <title>Genome sequencing of [Candida] sorbophila.</title>
        <authorList>
            <person name="Ahn J.O."/>
        </authorList>
    </citation>
    <scope>NUCLEOTIDE SEQUENCE [LARGE SCALE GENOMIC DNA]</scope>
    <source>
        <strain evidence="2 3">DS02</strain>
    </source>
</reference>
<dbReference type="PANTHER" id="PTHR39398:SF1">
    <property type="entry name" value="CSN8_PSMD8_EIF3K DOMAIN-CONTAINING PROTEIN"/>
    <property type="match status" value="1"/>
</dbReference>
<dbReference type="Proteomes" id="UP000238350">
    <property type="component" value="Unassembled WGS sequence"/>
</dbReference>
<dbReference type="EMBL" id="NDIQ01000022">
    <property type="protein sequence ID" value="PRT56256.1"/>
    <property type="molecule type" value="Genomic_DNA"/>
</dbReference>
<organism evidence="2 3">
    <name type="scientific">Wickerhamiella sorbophila</name>
    <dbReference type="NCBI Taxonomy" id="45607"/>
    <lineage>
        <taxon>Eukaryota</taxon>
        <taxon>Fungi</taxon>
        <taxon>Dikarya</taxon>
        <taxon>Ascomycota</taxon>
        <taxon>Saccharomycotina</taxon>
        <taxon>Dipodascomycetes</taxon>
        <taxon>Dipodascales</taxon>
        <taxon>Trichomonascaceae</taxon>
        <taxon>Wickerhamiella</taxon>
    </lineage>
</organism>
<evidence type="ECO:0000256" key="1">
    <source>
        <dbReference type="SAM" id="MobiDB-lite"/>
    </source>
</evidence>
<dbReference type="RefSeq" id="XP_024666201.1">
    <property type="nucleotide sequence ID" value="XM_024810433.1"/>
</dbReference>
<feature type="compositionally biased region" description="Basic residues" evidence="1">
    <location>
        <begin position="1"/>
        <end position="11"/>
    </location>
</feature>